<name>A0AAD9N4Q0_9ANNE</name>
<feature type="domain" description="DUF7043" evidence="2">
    <location>
        <begin position="357"/>
        <end position="462"/>
    </location>
</feature>
<keyword evidence="1" id="KW-0812">Transmembrane</keyword>
<dbReference type="AlphaFoldDB" id="A0AAD9N4Q0"/>
<keyword evidence="1" id="KW-0472">Membrane</keyword>
<comment type="caution">
    <text evidence="3">The sequence shown here is derived from an EMBL/GenBank/DDBJ whole genome shotgun (WGS) entry which is preliminary data.</text>
</comment>
<keyword evidence="1" id="KW-1133">Transmembrane helix</keyword>
<evidence type="ECO:0000313" key="3">
    <source>
        <dbReference type="EMBL" id="KAK2155348.1"/>
    </source>
</evidence>
<sequence length="702" mass="79884">MTKTRALSSLAHLDGARTYWQTLMSVVCYLVVLLTAVSIHGEKCVLHKHLTDVEQWETQVSFVGRMKASFVRFHGEFMNETTYGPLGEDEIQRECVASYADNKYIYKWQEKSATLYRCYQLMPISRNVVVMKVSDSMSDFKTASNLCSSDEVALKYVDWPLISTKQFPEGRWNDCGIEGGFDFYVRLNGMEYCQQPDNSMRPRLEVGCSKEPEMNFDFRNNFNCRGFLDMTLQQKLTCLGSWQRGPYKFSVVTDDAALWPKLWLLRFPSNIPATASFEMLVLPDIMMDMSTAPVSVEMSYVHTLVMKRTNFATVCEDEATAITCGHLCSDEFESDGVPLDDIHCQRSCNKCPHDQGLCLFPLETNGEWLEYDDTGTRRVALTTSMMYVDGLPPTKCLNLTGTLKNKQPLVSFYKNGCKPDYRCVYLHARGPNVVQYAVSEVLQWPYKNHLTSADICEAEHFTFPSSPYSIPDPRILIRTVGKQPVDCKIRGTFRFSGKRYKSVNKAGCSGVIKSCDFKDVFQIEYGKNCNEISQSYQCIASFDDGPSRILITEGEDRLGRLNQCWVMHRFKDDIHTTVYQVPLSSCHVPHLSVDRRQENGDYVMIYNVSAAELELQDERSCGDHIQMTTRFIAKTKTQATSQKQMELITQHIPPQTPTTEKPYNISDVLVLKASSGAGHTKASISCLIILLMKMIMMMINRV</sequence>
<feature type="transmembrane region" description="Helical" evidence="1">
    <location>
        <begin position="20"/>
        <end position="39"/>
    </location>
</feature>
<organism evidence="3 4">
    <name type="scientific">Paralvinella palmiformis</name>
    <dbReference type="NCBI Taxonomy" id="53620"/>
    <lineage>
        <taxon>Eukaryota</taxon>
        <taxon>Metazoa</taxon>
        <taxon>Spiralia</taxon>
        <taxon>Lophotrochozoa</taxon>
        <taxon>Annelida</taxon>
        <taxon>Polychaeta</taxon>
        <taxon>Sedentaria</taxon>
        <taxon>Canalipalpata</taxon>
        <taxon>Terebellida</taxon>
        <taxon>Terebelliformia</taxon>
        <taxon>Alvinellidae</taxon>
        <taxon>Paralvinella</taxon>
    </lineage>
</organism>
<evidence type="ECO:0000259" key="2">
    <source>
        <dbReference type="Pfam" id="PF23070"/>
    </source>
</evidence>
<keyword evidence="4" id="KW-1185">Reference proteome</keyword>
<dbReference type="Pfam" id="PF23070">
    <property type="entry name" value="DUF7043"/>
    <property type="match status" value="1"/>
</dbReference>
<protein>
    <recommendedName>
        <fullName evidence="2">DUF7043 domain-containing protein</fullName>
    </recommendedName>
</protein>
<dbReference type="PANTHER" id="PTHR22255">
    <property type="entry name" value="LP06548P"/>
    <property type="match status" value="1"/>
</dbReference>
<accession>A0AAD9N4Q0</accession>
<dbReference type="PANTHER" id="PTHR22255:SF9">
    <property type="entry name" value="LP06548P"/>
    <property type="match status" value="1"/>
</dbReference>
<proteinExistence type="predicted"/>
<evidence type="ECO:0000256" key="1">
    <source>
        <dbReference type="SAM" id="Phobius"/>
    </source>
</evidence>
<reference evidence="3" key="1">
    <citation type="journal article" date="2023" name="Mol. Biol. Evol.">
        <title>Third-Generation Sequencing Reveals the Adaptive Role of the Epigenome in Three Deep-Sea Polychaetes.</title>
        <authorList>
            <person name="Perez M."/>
            <person name="Aroh O."/>
            <person name="Sun Y."/>
            <person name="Lan Y."/>
            <person name="Juniper S.K."/>
            <person name="Young C.R."/>
            <person name="Angers B."/>
            <person name="Qian P.Y."/>
        </authorList>
    </citation>
    <scope>NUCLEOTIDE SEQUENCE</scope>
    <source>
        <strain evidence="3">P08H-3</strain>
    </source>
</reference>
<dbReference type="InterPro" id="IPR055471">
    <property type="entry name" value="DUF7043"/>
</dbReference>
<evidence type="ECO:0000313" key="4">
    <source>
        <dbReference type="Proteomes" id="UP001208570"/>
    </source>
</evidence>
<dbReference type="EMBL" id="JAODUP010000242">
    <property type="protein sequence ID" value="KAK2155348.1"/>
    <property type="molecule type" value="Genomic_DNA"/>
</dbReference>
<dbReference type="Proteomes" id="UP001208570">
    <property type="component" value="Unassembled WGS sequence"/>
</dbReference>
<gene>
    <name evidence="3" type="ORF">LSH36_242g05009</name>
</gene>